<reference evidence="1 2" key="1">
    <citation type="submission" date="2019-03" db="EMBL/GenBank/DDBJ databases">
        <authorList>
            <person name="Kim M.K.M."/>
        </authorList>
    </citation>
    <scope>NUCLEOTIDE SEQUENCE [LARGE SCALE GENOMIC DNA]</scope>
    <source>
        <strain evidence="1 2">18JY21-1</strain>
    </source>
</reference>
<dbReference type="AlphaFoldDB" id="A0A4R4EGI5"/>
<evidence type="ECO:0000313" key="1">
    <source>
        <dbReference type="EMBL" id="TCZ78717.1"/>
    </source>
</evidence>
<dbReference type="Proteomes" id="UP000295418">
    <property type="component" value="Unassembled WGS sequence"/>
</dbReference>
<dbReference type="InterPro" id="IPR036388">
    <property type="entry name" value="WH-like_DNA-bd_sf"/>
</dbReference>
<dbReference type="InterPro" id="IPR036390">
    <property type="entry name" value="WH_DNA-bd_sf"/>
</dbReference>
<dbReference type="SUPFAM" id="SSF46785">
    <property type="entry name" value="Winged helix' DNA-binding domain"/>
    <property type="match status" value="1"/>
</dbReference>
<organism evidence="1 2">
    <name type="scientific">Paenibacillus albiflavus</name>
    <dbReference type="NCBI Taxonomy" id="2545760"/>
    <lineage>
        <taxon>Bacteria</taxon>
        <taxon>Bacillati</taxon>
        <taxon>Bacillota</taxon>
        <taxon>Bacilli</taxon>
        <taxon>Bacillales</taxon>
        <taxon>Paenibacillaceae</taxon>
        <taxon>Paenibacillus</taxon>
    </lineage>
</organism>
<dbReference type="Gene3D" id="1.10.10.10">
    <property type="entry name" value="Winged helix-like DNA-binding domain superfamily/Winged helix DNA-binding domain"/>
    <property type="match status" value="1"/>
</dbReference>
<evidence type="ECO:0000313" key="2">
    <source>
        <dbReference type="Proteomes" id="UP000295418"/>
    </source>
</evidence>
<sequence>MIRQILDYLHQGNDFSNKAIQRSLGISEFMAENYKNQLIKGGYINKVDDTACETKKCSSKLCGGCSSSDIGLIHWELTDKGKKALLAR</sequence>
<proteinExistence type="predicted"/>
<evidence type="ECO:0008006" key="3">
    <source>
        <dbReference type="Google" id="ProtNLM"/>
    </source>
</evidence>
<comment type="caution">
    <text evidence="1">The sequence shown here is derived from an EMBL/GenBank/DDBJ whole genome shotgun (WGS) entry which is preliminary data.</text>
</comment>
<accession>A0A4R4EGI5</accession>
<name>A0A4R4EGI5_9BACL</name>
<keyword evidence="2" id="KW-1185">Reference proteome</keyword>
<dbReference type="OrthoDB" id="1913915at2"/>
<dbReference type="RefSeq" id="WP_132417167.1">
    <property type="nucleotide sequence ID" value="NZ_SKFG01000004.1"/>
</dbReference>
<gene>
    <name evidence="1" type="ORF">E0485_06430</name>
</gene>
<dbReference type="EMBL" id="SKFG01000004">
    <property type="protein sequence ID" value="TCZ78717.1"/>
    <property type="molecule type" value="Genomic_DNA"/>
</dbReference>
<protein>
    <recommendedName>
        <fullName evidence="3">Transcriptional regulator HTH-type FeoC domain-containing protein</fullName>
    </recommendedName>
</protein>